<evidence type="ECO:0000256" key="9">
    <source>
        <dbReference type="ARBA" id="ARBA00022840"/>
    </source>
</evidence>
<evidence type="ECO:0000256" key="2">
    <source>
        <dbReference type="ARBA" id="ARBA00004651"/>
    </source>
</evidence>
<dbReference type="InterPro" id="IPR003660">
    <property type="entry name" value="HAMP_dom"/>
</dbReference>
<dbReference type="RefSeq" id="WP_062834290.1">
    <property type="nucleotide sequence ID" value="NZ_BCNV01000001.1"/>
</dbReference>
<evidence type="ECO:0000256" key="3">
    <source>
        <dbReference type="ARBA" id="ARBA00012438"/>
    </source>
</evidence>
<dbReference type="SMART" id="SM00388">
    <property type="entry name" value="HisKA"/>
    <property type="match status" value="1"/>
</dbReference>
<dbReference type="SUPFAM" id="SSF47384">
    <property type="entry name" value="Homodimeric domain of signal transducing histidine kinase"/>
    <property type="match status" value="1"/>
</dbReference>
<dbReference type="EMBL" id="BCNV01000001">
    <property type="protein sequence ID" value="GAS81604.1"/>
    <property type="molecule type" value="Genomic_DNA"/>
</dbReference>
<dbReference type="PROSITE" id="PS50885">
    <property type="entry name" value="HAMP"/>
    <property type="match status" value="1"/>
</dbReference>
<keyword evidence="4" id="KW-1003">Cell membrane</keyword>
<dbReference type="InterPro" id="IPR050736">
    <property type="entry name" value="Sensor_HK_Regulatory"/>
</dbReference>
<dbReference type="SUPFAM" id="SSF158472">
    <property type="entry name" value="HAMP domain-like"/>
    <property type="match status" value="1"/>
</dbReference>
<keyword evidence="8" id="KW-0418">Kinase</keyword>
<dbReference type="Gene3D" id="1.10.287.130">
    <property type="match status" value="1"/>
</dbReference>
<dbReference type="Proteomes" id="UP000069697">
    <property type="component" value="Unassembled WGS sequence"/>
</dbReference>
<keyword evidence="9" id="KW-0067">ATP-binding</keyword>
<protein>
    <recommendedName>
        <fullName evidence="3">histidine kinase</fullName>
        <ecNumber evidence="3">2.7.13.3</ecNumber>
    </recommendedName>
</protein>
<keyword evidence="11 12" id="KW-0472">Membrane</keyword>
<evidence type="ECO:0000313" key="16">
    <source>
        <dbReference type="Proteomes" id="UP000069697"/>
    </source>
</evidence>
<keyword evidence="6" id="KW-0808">Transferase</keyword>
<evidence type="ECO:0000256" key="7">
    <source>
        <dbReference type="ARBA" id="ARBA00022741"/>
    </source>
</evidence>
<evidence type="ECO:0000256" key="4">
    <source>
        <dbReference type="ARBA" id="ARBA00022475"/>
    </source>
</evidence>
<dbReference type="PRINTS" id="PR00344">
    <property type="entry name" value="BCTRLSENSOR"/>
</dbReference>
<dbReference type="SMART" id="SM00304">
    <property type="entry name" value="HAMP"/>
    <property type="match status" value="1"/>
</dbReference>
<dbReference type="PROSITE" id="PS50109">
    <property type="entry name" value="HIS_KIN"/>
    <property type="match status" value="1"/>
</dbReference>
<comment type="caution">
    <text evidence="15">The sequence shown here is derived from an EMBL/GenBank/DDBJ whole genome shotgun (WGS) entry which is preliminary data.</text>
</comment>
<keyword evidence="7" id="KW-0547">Nucleotide-binding</keyword>
<dbReference type="FunFam" id="3.30.565.10:FF:000006">
    <property type="entry name" value="Sensor histidine kinase WalK"/>
    <property type="match status" value="1"/>
</dbReference>
<keyword evidence="5" id="KW-0597">Phosphoprotein</keyword>
<feature type="domain" description="Histidine kinase" evidence="13">
    <location>
        <begin position="141"/>
        <end position="355"/>
    </location>
</feature>
<organism evidence="15 16">
    <name type="scientific">Paenibacillus amylolyticus</name>
    <dbReference type="NCBI Taxonomy" id="1451"/>
    <lineage>
        <taxon>Bacteria</taxon>
        <taxon>Bacillati</taxon>
        <taxon>Bacillota</taxon>
        <taxon>Bacilli</taxon>
        <taxon>Bacillales</taxon>
        <taxon>Paenibacillaceae</taxon>
        <taxon>Paenibacillus</taxon>
    </lineage>
</organism>
<dbReference type="AlphaFoldDB" id="A0A117I136"/>
<dbReference type="EC" id="2.7.13.3" evidence="3"/>
<accession>A0A117I136</accession>
<keyword evidence="12" id="KW-1133">Transmembrane helix</keyword>
<dbReference type="PANTHER" id="PTHR43711:SF1">
    <property type="entry name" value="HISTIDINE KINASE 1"/>
    <property type="match status" value="1"/>
</dbReference>
<dbReference type="CDD" id="cd06225">
    <property type="entry name" value="HAMP"/>
    <property type="match status" value="1"/>
</dbReference>
<evidence type="ECO:0000256" key="1">
    <source>
        <dbReference type="ARBA" id="ARBA00000085"/>
    </source>
</evidence>
<evidence type="ECO:0000256" key="6">
    <source>
        <dbReference type="ARBA" id="ARBA00022679"/>
    </source>
</evidence>
<dbReference type="InterPro" id="IPR036097">
    <property type="entry name" value="HisK_dim/P_sf"/>
</dbReference>
<evidence type="ECO:0000256" key="8">
    <source>
        <dbReference type="ARBA" id="ARBA00022777"/>
    </source>
</evidence>
<dbReference type="GO" id="GO:0005524">
    <property type="term" value="F:ATP binding"/>
    <property type="evidence" value="ECO:0007669"/>
    <property type="project" value="UniProtKB-KW"/>
</dbReference>
<feature type="domain" description="HAMP" evidence="14">
    <location>
        <begin position="77"/>
        <end position="133"/>
    </location>
</feature>
<evidence type="ECO:0000259" key="14">
    <source>
        <dbReference type="PROSITE" id="PS50885"/>
    </source>
</evidence>
<feature type="transmembrane region" description="Helical" evidence="12">
    <location>
        <begin position="21"/>
        <end position="43"/>
    </location>
</feature>
<proteinExistence type="predicted"/>
<evidence type="ECO:0000256" key="5">
    <source>
        <dbReference type="ARBA" id="ARBA00022553"/>
    </source>
</evidence>
<dbReference type="CDD" id="cd00082">
    <property type="entry name" value="HisKA"/>
    <property type="match status" value="1"/>
</dbReference>
<comment type="subcellular location">
    <subcellularLocation>
        <location evidence="2">Cell membrane</location>
        <topology evidence="2">Multi-pass membrane protein</topology>
    </subcellularLocation>
</comment>
<dbReference type="FunFam" id="1.10.287.130:FF:000001">
    <property type="entry name" value="Two-component sensor histidine kinase"/>
    <property type="match status" value="1"/>
</dbReference>
<feature type="transmembrane region" description="Helical" evidence="12">
    <location>
        <begin position="49"/>
        <end position="72"/>
    </location>
</feature>
<gene>
    <name evidence="15" type="ORF">PAHA3_1678</name>
</gene>
<evidence type="ECO:0000256" key="10">
    <source>
        <dbReference type="ARBA" id="ARBA00023012"/>
    </source>
</evidence>
<sequence length="355" mass="40182">MTKTQIADVRIKKPLLSWKEFLGTYLLLSTLTAGQALIYNAYLPVGYVPWPYIFGISGYWVIVSLIFCLVTARQKYNAFDKPMRKLSEAAKQVAEGDFSVYLEPIHRADKQNYVDVMFEDFNKMVEELNSIETLKNDFISNVSHEIKTPLSVIHGYAMALQQDDIRPELRKEYTDTIISSTNKLATLVVNILKLNKLENQEIIPVAEPYDLCRQLAECALSFEQTWEEKDIEFMVDIEDRAIIHAEESMLEIVWHNLFSNALKFTSPGGKITLKQTSDEDTITVMVSDTGCGMNEETMKHIFDKFYQGDPSHHGEGNGLGLALSLRVIELMGGSISVESEPQKGTTFTVKLKVGE</sequence>
<dbReference type="Gene3D" id="6.10.340.10">
    <property type="match status" value="1"/>
</dbReference>
<dbReference type="SMART" id="SM00387">
    <property type="entry name" value="HATPase_c"/>
    <property type="match status" value="1"/>
</dbReference>
<comment type="catalytic activity">
    <reaction evidence="1">
        <text>ATP + protein L-histidine = ADP + protein N-phospho-L-histidine.</text>
        <dbReference type="EC" id="2.7.13.3"/>
    </reaction>
</comment>
<dbReference type="InterPro" id="IPR004358">
    <property type="entry name" value="Sig_transdc_His_kin-like_C"/>
</dbReference>
<dbReference type="Pfam" id="PF00512">
    <property type="entry name" value="HisKA"/>
    <property type="match status" value="1"/>
</dbReference>
<dbReference type="SUPFAM" id="SSF55874">
    <property type="entry name" value="ATPase domain of HSP90 chaperone/DNA topoisomerase II/histidine kinase"/>
    <property type="match status" value="1"/>
</dbReference>
<dbReference type="InterPro" id="IPR036890">
    <property type="entry name" value="HATPase_C_sf"/>
</dbReference>
<reference evidence="16" key="2">
    <citation type="submission" date="2016-01" db="EMBL/GenBank/DDBJ databases">
        <title>Draft Genome Sequence of Paenibacillus amylolyticus Heshi-A3 that Was Isolated from Fermented Rice Bran with Aging Salted Mackerel, Which Was Named Heshiko as Traditional Fermented Seafood in Japan.</title>
        <authorList>
            <person name="Akuzawa S."/>
            <person name="Nakagawa J."/>
            <person name="Kanekatsu T."/>
            <person name="Kubota E."/>
            <person name="Ohtake R."/>
            <person name="Suzuki T."/>
            <person name="Kanesaki Y."/>
        </authorList>
    </citation>
    <scope>NUCLEOTIDE SEQUENCE [LARGE SCALE GENOMIC DNA]</scope>
    <source>
        <strain evidence="16">Heshi-A3</strain>
    </source>
</reference>
<dbReference type="InterPro" id="IPR003594">
    <property type="entry name" value="HATPase_dom"/>
</dbReference>
<dbReference type="InterPro" id="IPR005467">
    <property type="entry name" value="His_kinase_dom"/>
</dbReference>
<dbReference type="GO" id="GO:0005886">
    <property type="term" value="C:plasma membrane"/>
    <property type="evidence" value="ECO:0007669"/>
    <property type="project" value="UniProtKB-SubCell"/>
</dbReference>
<dbReference type="PANTHER" id="PTHR43711">
    <property type="entry name" value="TWO-COMPONENT HISTIDINE KINASE"/>
    <property type="match status" value="1"/>
</dbReference>
<dbReference type="CDD" id="cd00075">
    <property type="entry name" value="HATPase"/>
    <property type="match status" value="1"/>
</dbReference>
<keyword evidence="10" id="KW-0902">Two-component regulatory system</keyword>
<reference evidence="15 16" key="1">
    <citation type="journal article" date="2016" name="Genome Announc.">
        <title>Draft Genome Sequence of Paenibacillus amylolyticus Heshi-A3, Isolated from Fermented Rice Bran in a Japanese Fermented Seafood Dish.</title>
        <authorList>
            <person name="Akuzawa S."/>
            <person name="Nagaoka J."/>
            <person name="Kanekatsu M."/>
            <person name="Kubota E."/>
            <person name="Ohtake R."/>
            <person name="Suzuki T."/>
            <person name="Kanesaki Y."/>
        </authorList>
    </citation>
    <scope>NUCLEOTIDE SEQUENCE [LARGE SCALE GENOMIC DNA]</scope>
    <source>
        <strain evidence="15 16">Heshi-A3</strain>
    </source>
</reference>
<dbReference type="InterPro" id="IPR003661">
    <property type="entry name" value="HisK_dim/P_dom"/>
</dbReference>
<dbReference type="Gene3D" id="3.30.565.10">
    <property type="entry name" value="Histidine kinase-like ATPase, C-terminal domain"/>
    <property type="match status" value="1"/>
</dbReference>
<keyword evidence="12" id="KW-0812">Transmembrane</keyword>
<dbReference type="Pfam" id="PF02518">
    <property type="entry name" value="HATPase_c"/>
    <property type="match status" value="1"/>
</dbReference>
<evidence type="ECO:0000259" key="13">
    <source>
        <dbReference type="PROSITE" id="PS50109"/>
    </source>
</evidence>
<evidence type="ECO:0000313" key="15">
    <source>
        <dbReference type="EMBL" id="GAS81604.1"/>
    </source>
</evidence>
<evidence type="ECO:0000256" key="11">
    <source>
        <dbReference type="ARBA" id="ARBA00023136"/>
    </source>
</evidence>
<evidence type="ECO:0000256" key="12">
    <source>
        <dbReference type="SAM" id="Phobius"/>
    </source>
</evidence>
<name>A0A117I136_PAEAM</name>
<dbReference type="GO" id="GO:0000155">
    <property type="term" value="F:phosphorelay sensor kinase activity"/>
    <property type="evidence" value="ECO:0007669"/>
    <property type="project" value="InterPro"/>
</dbReference>